<reference evidence="2" key="1">
    <citation type="submission" date="2020-06" db="EMBL/GenBank/DDBJ databases">
        <authorList>
            <person name="Li T."/>
            <person name="Hu X."/>
            <person name="Zhang T."/>
            <person name="Song X."/>
            <person name="Zhang H."/>
            <person name="Dai N."/>
            <person name="Sheng W."/>
            <person name="Hou X."/>
            <person name="Wei L."/>
        </authorList>
    </citation>
    <scope>NUCLEOTIDE SEQUENCE</scope>
    <source>
        <strain evidence="2">G02</strain>
        <tissue evidence="2">Leaf</tissue>
    </source>
</reference>
<proteinExistence type="predicted"/>
<reference evidence="2" key="2">
    <citation type="journal article" date="2024" name="Plant">
        <title>Genomic evolution and insights into agronomic trait innovations of Sesamum species.</title>
        <authorList>
            <person name="Miao H."/>
            <person name="Wang L."/>
            <person name="Qu L."/>
            <person name="Liu H."/>
            <person name="Sun Y."/>
            <person name="Le M."/>
            <person name="Wang Q."/>
            <person name="Wei S."/>
            <person name="Zheng Y."/>
            <person name="Lin W."/>
            <person name="Duan Y."/>
            <person name="Cao H."/>
            <person name="Xiong S."/>
            <person name="Wang X."/>
            <person name="Wei L."/>
            <person name="Li C."/>
            <person name="Ma Q."/>
            <person name="Ju M."/>
            <person name="Zhao R."/>
            <person name="Li G."/>
            <person name="Mu C."/>
            <person name="Tian Q."/>
            <person name="Mei H."/>
            <person name="Zhang T."/>
            <person name="Gao T."/>
            <person name="Zhang H."/>
        </authorList>
    </citation>
    <scope>NUCLEOTIDE SEQUENCE</scope>
    <source>
        <strain evidence="2">G02</strain>
    </source>
</reference>
<dbReference type="InterPro" id="IPR054722">
    <property type="entry name" value="PolX-like_BBD"/>
</dbReference>
<dbReference type="Pfam" id="PF22936">
    <property type="entry name" value="Pol_BBD"/>
    <property type="match status" value="1"/>
</dbReference>
<dbReference type="EMBL" id="JACGWJ010000030">
    <property type="protein sequence ID" value="KAL0301484.1"/>
    <property type="molecule type" value="Genomic_DNA"/>
</dbReference>
<accession>A0AAW2K3P4</accession>
<comment type="caution">
    <text evidence="2">The sequence shown here is derived from an EMBL/GenBank/DDBJ whole genome shotgun (WGS) entry which is preliminary data.</text>
</comment>
<sequence>MQEGSDLAQRVNVFNQIITNLARLDVSIEDEDRAIILLCSLLFSYEHLVTTLTYGKEMIKNDNSNYSDGDMLFVSTNQYVDAWILDSGCSYHMTPNREWFTSYRSGNSGSIYLGDDRCCNIAGISEVRIKMYERTVRTLYDVRYILDLKKNLISMGSLHKNGFIPKADEDREIIRIVKGALTVMKGKIIARSIYKLLGNTVVDGVQSVDSCDDNTKLWHMCLGHLNERG</sequence>
<evidence type="ECO:0000259" key="1">
    <source>
        <dbReference type="Pfam" id="PF22936"/>
    </source>
</evidence>
<feature type="domain" description="Retrovirus-related Pol polyprotein from transposon TNT 1-94-like beta-barrel" evidence="1">
    <location>
        <begin position="83"/>
        <end position="163"/>
    </location>
</feature>
<dbReference type="PANTHER" id="PTHR47592:SF27">
    <property type="entry name" value="OS08G0421700 PROTEIN"/>
    <property type="match status" value="1"/>
</dbReference>
<dbReference type="AlphaFoldDB" id="A0AAW2K3P4"/>
<dbReference type="PANTHER" id="PTHR47592">
    <property type="entry name" value="PBF68 PROTEIN"/>
    <property type="match status" value="1"/>
</dbReference>
<dbReference type="Pfam" id="PF14223">
    <property type="entry name" value="Retrotran_gag_2"/>
    <property type="match status" value="1"/>
</dbReference>
<gene>
    <name evidence="2" type="ORF">Sradi_6425200</name>
</gene>
<name>A0AAW2K3P4_SESRA</name>
<organism evidence="2">
    <name type="scientific">Sesamum radiatum</name>
    <name type="common">Black benniseed</name>
    <dbReference type="NCBI Taxonomy" id="300843"/>
    <lineage>
        <taxon>Eukaryota</taxon>
        <taxon>Viridiplantae</taxon>
        <taxon>Streptophyta</taxon>
        <taxon>Embryophyta</taxon>
        <taxon>Tracheophyta</taxon>
        <taxon>Spermatophyta</taxon>
        <taxon>Magnoliopsida</taxon>
        <taxon>eudicotyledons</taxon>
        <taxon>Gunneridae</taxon>
        <taxon>Pentapetalae</taxon>
        <taxon>asterids</taxon>
        <taxon>lamiids</taxon>
        <taxon>Lamiales</taxon>
        <taxon>Pedaliaceae</taxon>
        <taxon>Sesamum</taxon>
    </lineage>
</organism>
<protein>
    <recommendedName>
        <fullName evidence="1">Retrovirus-related Pol polyprotein from transposon TNT 1-94-like beta-barrel domain-containing protein</fullName>
    </recommendedName>
</protein>
<evidence type="ECO:0000313" key="2">
    <source>
        <dbReference type="EMBL" id="KAL0301484.1"/>
    </source>
</evidence>